<proteinExistence type="predicted"/>
<name>A0ABR1D532_NECAM</name>
<evidence type="ECO:0000313" key="1">
    <source>
        <dbReference type="EMBL" id="KAK6745315.1"/>
    </source>
</evidence>
<accession>A0ABR1D532</accession>
<organism evidence="1 2">
    <name type="scientific">Necator americanus</name>
    <name type="common">Human hookworm</name>
    <dbReference type="NCBI Taxonomy" id="51031"/>
    <lineage>
        <taxon>Eukaryota</taxon>
        <taxon>Metazoa</taxon>
        <taxon>Ecdysozoa</taxon>
        <taxon>Nematoda</taxon>
        <taxon>Chromadorea</taxon>
        <taxon>Rhabditida</taxon>
        <taxon>Rhabditina</taxon>
        <taxon>Rhabditomorpha</taxon>
        <taxon>Strongyloidea</taxon>
        <taxon>Ancylostomatidae</taxon>
        <taxon>Bunostominae</taxon>
        <taxon>Necator</taxon>
    </lineage>
</organism>
<keyword evidence="2" id="KW-1185">Reference proteome</keyword>
<gene>
    <name evidence="1" type="primary">Necator_chrIII.g12582</name>
    <name evidence="1" type="ORF">RB195_011815</name>
</gene>
<reference evidence="1 2" key="1">
    <citation type="submission" date="2023-08" db="EMBL/GenBank/DDBJ databases">
        <title>A Necator americanus chromosomal reference genome.</title>
        <authorList>
            <person name="Ilik V."/>
            <person name="Petrzelkova K.J."/>
            <person name="Pardy F."/>
            <person name="Fuh T."/>
            <person name="Niatou-Singa F.S."/>
            <person name="Gouil Q."/>
            <person name="Baker L."/>
            <person name="Ritchie M.E."/>
            <person name="Jex A.R."/>
            <person name="Gazzola D."/>
            <person name="Li H."/>
            <person name="Toshio Fujiwara R."/>
            <person name="Zhan B."/>
            <person name="Aroian R.V."/>
            <person name="Pafco B."/>
            <person name="Schwarz E.M."/>
        </authorList>
    </citation>
    <scope>NUCLEOTIDE SEQUENCE [LARGE SCALE GENOMIC DNA]</scope>
    <source>
        <strain evidence="1 2">Aroian</strain>
        <tissue evidence="1">Whole animal</tissue>
    </source>
</reference>
<comment type="caution">
    <text evidence="1">The sequence shown here is derived from an EMBL/GenBank/DDBJ whole genome shotgun (WGS) entry which is preliminary data.</text>
</comment>
<evidence type="ECO:0000313" key="2">
    <source>
        <dbReference type="Proteomes" id="UP001303046"/>
    </source>
</evidence>
<dbReference type="EMBL" id="JAVFWL010000003">
    <property type="protein sequence ID" value="KAK6745315.1"/>
    <property type="molecule type" value="Genomic_DNA"/>
</dbReference>
<sequence length="90" mass="10257">MKGLVSTRADSNLQSIVQEAKPLTATLYTSVTLSFYNDEDDSEVSKYVLHIRRSLAKMSDWASKWDLRINYDRSLFMSADKGSVAESVWM</sequence>
<dbReference type="Proteomes" id="UP001303046">
    <property type="component" value="Unassembled WGS sequence"/>
</dbReference>
<protein>
    <submittedName>
        <fullName evidence="1">Uncharacterized protein</fullName>
    </submittedName>
</protein>